<feature type="transmembrane region" description="Helical" evidence="1">
    <location>
        <begin position="60"/>
        <end position="81"/>
    </location>
</feature>
<keyword evidence="1" id="KW-0812">Transmembrane</keyword>
<feature type="transmembrane region" description="Helical" evidence="1">
    <location>
        <begin position="26"/>
        <end position="48"/>
    </location>
</feature>
<protein>
    <recommendedName>
        <fullName evidence="3">DUF973 family protein</fullName>
    </recommendedName>
</protein>
<feature type="transmembrane region" description="Helical" evidence="1">
    <location>
        <begin position="101"/>
        <end position="124"/>
    </location>
</feature>
<name>A0A7J2U2P0_9CREN</name>
<accession>A0A7J2U2P0</accession>
<sequence length="270" mass="29006">MTLSPVAQEPQLSSGVVIEGLEKLKVAALLQLFIAMLVGVSALLLLALTPFLTIRAGESLAGLASLIVTVAFTVVTAYGYLLPSVNRFARWKPKDFLAPLILMRSGYTGGALIMLGALLALTWLVREVVSGFIVAGVEIRIEEVIYICLILLLVGGVMLFMGYTGILVHLHKLSEALNFPKFSRTGAFVVIFGTTFILLSTALLIIHSGSRAASVNPYEYYNIISIAANATTALLIITLLISLLGIVIWAQVYSEASLIERRVEAGIIQA</sequence>
<feature type="transmembrane region" description="Helical" evidence="1">
    <location>
        <begin position="144"/>
        <end position="166"/>
    </location>
</feature>
<feature type="transmembrane region" description="Helical" evidence="1">
    <location>
        <begin position="226"/>
        <end position="250"/>
    </location>
</feature>
<keyword evidence="1" id="KW-1133">Transmembrane helix</keyword>
<gene>
    <name evidence="2" type="ORF">ENO26_02980</name>
</gene>
<proteinExistence type="predicted"/>
<organism evidence="2">
    <name type="scientific">Ignisphaera aggregans</name>
    <dbReference type="NCBI Taxonomy" id="334771"/>
    <lineage>
        <taxon>Archaea</taxon>
        <taxon>Thermoproteota</taxon>
        <taxon>Thermoprotei</taxon>
        <taxon>Desulfurococcales</taxon>
        <taxon>Desulfurococcaceae</taxon>
        <taxon>Ignisphaera</taxon>
    </lineage>
</organism>
<keyword evidence="1" id="KW-0472">Membrane</keyword>
<feature type="transmembrane region" description="Helical" evidence="1">
    <location>
        <begin position="186"/>
        <end position="206"/>
    </location>
</feature>
<reference evidence="2" key="1">
    <citation type="journal article" date="2020" name="mSystems">
        <title>Genome- and Community-Level Interaction Insights into Carbon Utilization and Element Cycling Functions of Hydrothermarchaeota in Hydrothermal Sediment.</title>
        <authorList>
            <person name="Zhou Z."/>
            <person name="Liu Y."/>
            <person name="Xu W."/>
            <person name="Pan J."/>
            <person name="Luo Z.H."/>
            <person name="Li M."/>
        </authorList>
    </citation>
    <scope>NUCLEOTIDE SEQUENCE [LARGE SCALE GENOMIC DNA]</scope>
    <source>
        <strain evidence="2">SpSt-125</strain>
    </source>
</reference>
<evidence type="ECO:0000313" key="2">
    <source>
        <dbReference type="EMBL" id="HEM66523.1"/>
    </source>
</evidence>
<evidence type="ECO:0000256" key="1">
    <source>
        <dbReference type="SAM" id="Phobius"/>
    </source>
</evidence>
<dbReference type="EMBL" id="DSEU01000017">
    <property type="protein sequence ID" value="HEM66523.1"/>
    <property type="molecule type" value="Genomic_DNA"/>
</dbReference>
<evidence type="ECO:0008006" key="3">
    <source>
        <dbReference type="Google" id="ProtNLM"/>
    </source>
</evidence>
<comment type="caution">
    <text evidence="2">The sequence shown here is derived from an EMBL/GenBank/DDBJ whole genome shotgun (WGS) entry which is preliminary data.</text>
</comment>
<dbReference type="AlphaFoldDB" id="A0A7J2U2P0"/>